<reference evidence="1" key="2">
    <citation type="journal article" date="2021" name="PeerJ">
        <title>Extensive microbial diversity within the chicken gut microbiome revealed by metagenomics and culture.</title>
        <authorList>
            <person name="Gilroy R."/>
            <person name="Ravi A."/>
            <person name="Getino M."/>
            <person name="Pursley I."/>
            <person name="Horton D.L."/>
            <person name="Alikhan N.F."/>
            <person name="Baker D."/>
            <person name="Gharbi K."/>
            <person name="Hall N."/>
            <person name="Watson M."/>
            <person name="Adriaenssens E.M."/>
            <person name="Foster-Nyarko E."/>
            <person name="Jarju S."/>
            <person name="Secka A."/>
            <person name="Antonio M."/>
            <person name="Oren A."/>
            <person name="Chaudhuri R.R."/>
            <person name="La Ragione R."/>
            <person name="Hildebrand F."/>
            <person name="Pallen M.J."/>
        </authorList>
    </citation>
    <scope>NUCLEOTIDE SEQUENCE</scope>
    <source>
        <strain evidence="1">CHK195-26880</strain>
    </source>
</reference>
<dbReference type="InterPro" id="IPR010368">
    <property type="entry name" value="Com_YlbF"/>
</dbReference>
<proteinExistence type="predicted"/>
<comment type="caution">
    <text evidence="1">The sequence shown here is derived from an EMBL/GenBank/DDBJ whole genome shotgun (WGS) entry which is preliminary data.</text>
</comment>
<organism evidence="1 2">
    <name type="scientific">Candidatus Onthousia faecipullorum</name>
    <dbReference type="NCBI Taxonomy" id="2840887"/>
    <lineage>
        <taxon>Bacteria</taxon>
        <taxon>Bacillati</taxon>
        <taxon>Bacillota</taxon>
        <taxon>Bacilli</taxon>
        <taxon>Candidatus Onthousia</taxon>
    </lineage>
</organism>
<accession>A0A9D1GCY1</accession>
<dbReference type="Pfam" id="PF06133">
    <property type="entry name" value="Com_YlbF"/>
    <property type="match status" value="1"/>
</dbReference>
<evidence type="ECO:0000313" key="1">
    <source>
        <dbReference type="EMBL" id="HIT37879.1"/>
    </source>
</evidence>
<dbReference type="AlphaFoldDB" id="A0A9D1GCY1"/>
<name>A0A9D1GCY1_9FIRM</name>
<protein>
    <submittedName>
        <fullName evidence="1">YlbF family regulator</fullName>
    </submittedName>
</protein>
<reference evidence="1" key="1">
    <citation type="submission" date="2020-10" db="EMBL/GenBank/DDBJ databases">
        <authorList>
            <person name="Gilroy R."/>
        </authorList>
    </citation>
    <scope>NUCLEOTIDE SEQUENCE</scope>
    <source>
        <strain evidence="1">CHK195-26880</strain>
    </source>
</reference>
<evidence type="ECO:0000313" key="2">
    <source>
        <dbReference type="Proteomes" id="UP000886833"/>
    </source>
</evidence>
<dbReference type="InterPro" id="IPR023378">
    <property type="entry name" value="YheA/YmcA-like_dom_sf"/>
</dbReference>
<dbReference type="EMBL" id="DVKQ01000067">
    <property type="protein sequence ID" value="HIT37879.1"/>
    <property type="molecule type" value="Genomic_DNA"/>
</dbReference>
<gene>
    <name evidence="1" type="ORF">IAB59_05340</name>
</gene>
<dbReference type="SUPFAM" id="SSF158622">
    <property type="entry name" value="YheA/YmcA-like"/>
    <property type="match status" value="1"/>
</dbReference>
<dbReference type="Gene3D" id="1.20.1500.10">
    <property type="entry name" value="YheA/YmcA-like"/>
    <property type="match status" value="1"/>
</dbReference>
<sequence>MEKLVSNEEIEDKALQLVKIIKDNNDYKEYLKLKEKIKDDEEIMEHIDKVKVLQKSYVKSAYLDNKIKQELDNELARLESIPLYKEYLIKEKKINNIMINIKEGLNVIFEDILNNKIS</sequence>
<dbReference type="Proteomes" id="UP000886833">
    <property type="component" value="Unassembled WGS sequence"/>
</dbReference>